<dbReference type="GO" id="GO:0016020">
    <property type="term" value="C:membrane"/>
    <property type="evidence" value="ECO:0007669"/>
    <property type="project" value="UniProtKB-SubCell"/>
</dbReference>
<evidence type="ECO:0000259" key="6">
    <source>
        <dbReference type="Pfam" id="PF12698"/>
    </source>
</evidence>
<feature type="transmembrane region" description="Helical" evidence="5">
    <location>
        <begin position="248"/>
        <end position="269"/>
    </location>
</feature>
<evidence type="ECO:0000256" key="5">
    <source>
        <dbReference type="SAM" id="Phobius"/>
    </source>
</evidence>
<evidence type="ECO:0000256" key="2">
    <source>
        <dbReference type="ARBA" id="ARBA00022692"/>
    </source>
</evidence>
<dbReference type="PANTHER" id="PTHR43471">
    <property type="entry name" value="ABC TRANSPORTER PERMEASE"/>
    <property type="match status" value="1"/>
</dbReference>
<protein>
    <recommendedName>
        <fullName evidence="6">ABC-2 type transporter transmembrane domain-containing protein</fullName>
    </recommendedName>
</protein>
<reference evidence="7" key="1">
    <citation type="submission" date="2018-06" db="EMBL/GenBank/DDBJ databases">
        <authorList>
            <person name="Zhirakovskaya E."/>
        </authorList>
    </citation>
    <scope>NUCLEOTIDE SEQUENCE</scope>
</reference>
<feature type="transmembrane region" description="Helical" evidence="5">
    <location>
        <begin position="421"/>
        <end position="443"/>
    </location>
</feature>
<dbReference type="EMBL" id="UOGK01000225">
    <property type="protein sequence ID" value="VAX39353.1"/>
    <property type="molecule type" value="Genomic_DNA"/>
</dbReference>
<accession>A0A3B1DR54</accession>
<keyword evidence="4 5" id="KW-0472">Membrane</keyword>
<feature type="transmembrane region" description="Helical" evidence="5">
    <location>
        <begin position="335"/>
        <end position="359"/>
    </location>
</feature>
<dbReference type="InterPro" id="IPR013525">
    <property type="entry name" value="ABC2_TM"/>
</dbReference>
<organism evidence="7">
    <name type="scientific">hydrothermal vent metagenome</name>
    <dbReference type="NCBI Taxonomy" id="652676"/>
    <lineage>
        <taxon>unclassified sequences</taxon>
        <taxon>metagenomes</taxon>
        <taxon>ecological metagenomes</taxon>
    </lineage>
</organism>
<evidence type="ECO:0000256" key="4">
    <source>
        <dbReference type="ARBA" id="ARBA00023136"/>
    </source>
</evidence>
<evidence type="ECO:0000256" key="3">
    <source>
        <dbReference type="ARBA" id="ARBA00022989"/>
    </source>
</evidence>
<gene>
    <name evidence="7" type="ORF">MNBD_PLANCTO03-136</name>
</gene>
<keyword evidence="3 5" id="KW-1133">Transmembrane helix</keyword>
<name>A0A3B1DR54_9ZZZZ</name>
<evidence type="ECO:0000256" key="1">
    <source>
        <dbReference type="ARBA" id="ARBA00004141"/>
    </source>
</evidence>
<dbReference type="Pfam" id="PF12698">
    <property type="entry name" value="ABC2_membrane_3"/>
    <property type="match status" value="1"/>
</dbReference>
<feature type="transmembrane region" description="Helical" evidence="5">
    <location>
        <begin position="21"/>
        <end position="41"/>
    </location>
</feature>
<dbReference type="PANTHER" id="PTHR43471:SF3">
    <property type="entry name" value="ABC TRANSPORTER PERMEASE PROTEIN NATB"/>
    <property type="match status" value="1"/>
</dbReference>
<feature type="transmembrane region" description="Helical" evidence="5">
    <location>
        <begin position="298"/>
        <end position="323"/>
    </location>
</feature>
<proteinExistence type="predicted"/>
<feature type="transmembrane region" description="Helical" evidence="5">
    <location>
        <begin position="365"/>
        <end position="383"/>
    </location>
</feature>
<keyword evidence="2 5" id="KW-0812">Transmembrane</keyword>
<comment type="subcellular location">
    <subcellularLocation>
        <location evidence="1">Membrane</location>
        <topology evidence="1">Multi-pass membrane protein</topology>
    </subcellularLocation>
</comment>
<evidence type="ECO:0000313" key="7">
    <source>
        <dbReference type="EMBL" id="VAX39353.1"/>
    </source>
</evidence>
<dbReference type="GO" id="GO:0140359">
    <property type="term" value="F:ABC-type transporter activity"/>
    <property type="evidence" value="ECO:0007669"/>
    <property type="project" value="InterPro"/>
</dbReference>
<dbReference type="AlphaFoldDB" id="A0A3B1DR54"/>
<sequence length="469" mass="50728">MIAKIVAVAWREFASTVLTKAFVIGAFVIPGLVALAIPLIVKFTAEAKAPVLEGRVAIVDQSGAVLPGVEKRFNIEGISGIIAETSSQARKMIAEQLGDEMGAIKEQLENPIVQQAIEQSFGPPPVLHVEALPADVDIEAVRDRLKPASAEDEDALVALAVIAPDAVERAEGSESFGGYEFFVRAKTDDRHIDLMRRGLRSAILEARYAAAGMDRSEIVALTTVPAGSTKEITDSGEARRASSELNMLLPFGFMLLLIMSVMVGGQYLLTTTIEEKSSRVVEVLLSAVSPIQLMTGKIIGQMGVGMVLLSVYTGVGIASLVAFNLLDLISADKIIFLIIYFVLAYFIFASLMAAIGAAVNELREAQSLMGPVMMVIMLPYFFWMPISRDPNSTLSFVLSMVPPMSPFAMMVRIGSTEPPPMWQVLVSIVVAAVFALGCVWFAAKVFRVGLLMYGKPPNLRTLIRWVRMA</sequence>
<feature type="domain" description="ABC-2 type transporter transmembrane" evidence="6">
    <location>
        <begin position="20"/>
        <end position="443"/>
    </location>
</feature>